<protein>
    <recommendedName>
        <fullName evidence="4">DUF3465 domain-containing protein</fullName>
    </recommendedName>
</protein>
<name>A0ABQ1K6R3_9GAMM</name>
<evidence type="ECO:0000313" key="2">
    <source>
        <dbReference type="EMBL" id="GGB89258.1"/>
    </source>
</evidence>
<evidence type="ECO:0000313" key="3">
    <source>
        <dbReference type="Proteomes" id="UP000629025"/>
    </source>
</evidence>
<dbReference type="Proteomes" id="UP000629025">
    <property type="component" value="Unassembled WGS sequence"/>
</dbReference>
<evidence type="ECO:0008006" key="4">
    <source>
        <dbReference type="Google" id="ProtNLM"/>
    </source>
</evidence>
<keyword evidence="3" id="KW-1185">Reference proteome</keyword>
<sequence length="144" mass="16214">MKKLLLIILAGFALFSVLENNPSFFQSYRQQSSGTDQAIADAYDKQQSDIQVSGAGVVIRILPDDNDGSRHQRFILRLASGQTLLIAHNIDLAPRIDALREGDRVEFYGEYEWNAKGGVVHWTHHDPAGRHLSGWLKHDGEIYQ</sequence>
<evidence type="ECO:0000256" key="1">
    <source>
        <dbReference type="SAM" id="SignalP"/>
    </source>
</evidence>
<dbReference type="InterPro" id="IPR021856">
    <property type="entry name" value="DUF3465"/>
</dbReference>
<dbReference type="Pfam" id="PF11948">
    <property type="entry name" value="DUF3465"/>
    <property type="match status" value="1"/>
</dbReference>
<organism evidence="2 3">
    <name type="scientific">Marinobacterium zhoushanense</name>
    <dbReference type="NCBI Taxonomy" id="1679163"/>
    <lineage>
        <taxon>Bacteria</taxon>
        <taxon>Pseudomonadati</taxon>
        <taxon>Pseudomonadota</taxon>
        <taxon>Gammaproteobacteria</taxon>
        <taxon>Oceanospirillales</taxon>
        <taxon>Oceanospirillaceae</taxon>
        <taxon>Marinobacterium</taxon>
    </lineage>
</organism>
<gene>
    <name evidence="2" type="ORF">GCM10011352_14050</name>
</gene>
<feature type="signal peptide" evidence="1">
    <location>
        <begin position="1"/>
        <end position="19"/>
    </location>
</feature>
<comment type="caution">
    <text evidence="2">The sequence shown here is derived from an EMBL/GenBank/DDBJ whole genome shotgun (WGS) entry which is preliminary data.</text>
</comment>
<accession>A0ABQ1K6R3</accession>
<feature type="chain" id="PRO_5045196817" description="DUF3465 domain-containing protein" evidence="1">
    <location>
        <begin position="20"/>
        <end position="144"/>
    </location>
</feature>
<proteinExistence type="predicted"/>
<dbReference type="EMBL" id="BMIJ01000003">
    <property type="protein sequence ID" value="GGB89258.1"/>
    <property type="molecule type" value="Genomic_DNA"/>
</dbReference>
<dbReference type="RefSeq" id="WP_188746733.1">
    <property type="nucleotide sequence ID" value="NZ_BMIJ01000003.1"/>
</dbReference>
<keyword evidence="1" id="KW-0732">Signal</keyword>
<reference evidence="3" key="1">
    <citation type="journal article" date="2019" name="Int. J. Syst. Evol. Microbiol.">
        <title>The Global Catalogue of Microorganisms (GCM) 10K type strain sequencing project: providing services to taxonomists for standard genome sequencing and annotation.</title>
        <authorList>
            <consortium name="The Broad Institute Genomics Platform"/>
            <consortium name="The Broad Institute Genome Sequencing Center for Infectious Disease"/>
            <person name="Wu L."/>
            <person name="Ma J."/>
        </authorList>
    </citation>
    <scope>NUCLEOTIDE SEQUENCE [LARGE SCALE GENOMIC DNA]</scope>
    <source>
        <strain evidence="3">CGMCC 1.15341</strain>
    </source>
</reference>